<accession>A0AAE3IA16</accession>
<keyword evidence="4" id="KW-1185">Reference proteome</keyword>
<protein>
    <submittedName>
        <fullName evidence="3">Uncharacterized protein</fullName>
    </submittedName>
</protein>
<feature type="region of interest" description="Disordered" evidence="1">
    <location>
        <begin position="46"/>
        <end position="73"/>
    </location>
</feature>
<evidence type="ECO:0000313" key="2">
    <source>
        <dbReference type="EMBL" id="MCU4718217.1"/>
    </source>
</evidence>
<dbReference type="Proteomes" id="UP001209746">
    <property type="component" value="Unassembled WGS sequence"/>
</dbReference>
<sequence>MNDHQHGESELTLRRRDMLAGTATLVALGAPAAAAIDVSDGYGEGGYGQGAYGGDTSESGYGEGGFGQGEFGD</sequence>
<evidence type="ECO:0000313" key="4">
    <source>
        <dbReference type="Proteomes" id="UP001208186"/>
    </source>
</evidence>
<dbReference type="Proteomes" id="UP001208186">
    <property type="component" value="Unassembled WGS sequence"/>
</dbReference>
<feature type="compositionally biased region" description="Gly residues" evidence="1">
    <location>
        <begin position="61"/>
        <end position="73"/>
    </location>
</feature>
<organism evidence="3 5">
    <name type="scientific">Halapricum hydrolyticum</name>
    <dbReference type="NCBI Taxonomy" id="2979991"/>
    <lineage>
        <taxon>Archaea</taxon>
        <taxon>Methanobacteriati</taxon>
        <taxon>Methanobacteriota</taxon>
        <taxon>Stenosarchaea group</taxon>
        <taxon>Halobacteria</taxon>
        <taxon>Halobacteriales</taxon>
        <taxon>Haloarculaceae</taxon>
        <taxon>Halapricum</taxon>
    </lineage>
</organism>
<dbReference type="InterPro" id="IPR006311">
    <property type="entry name" value="TAT_signal"/>
</dbReference>
<dbReference type="EMBL" id="JAOPKC010000008">
    <property type="protein sequence ID" value="MCU4718217.1"/>
    <property type="molecule type" value="Genomic_DNA"/>
</dbReference>
<reference evidence="3" key="1">
    <citation type="submission" date="2023-02" db="EMBL/GenBank/DDBJ databases">
        <title>Enrichment on poylsaccharides allowed isolation of novel metabolic and taxonomic groups of Haloarchaea.</title>
        <authorList>
            <person name="Sorokin D.Y."/>
            <person name="Elcheninov A.G."/>
            <person name="Khizhniak T.V."/>
            <person name="Kolganova T.V."/>
            <person name="Kublanov I.V."/>
        </authorList>
    </citation>
    <scope>NUCLEOTIDE SEQUENCE</scope>
    <source>
        <strain evidence="2 4">HArc-curdl5-1</strain>
        <strain evidence="3">HArc-curdl7</strain>
    </source>
</reference>
<evidence type="ECO:0000313" key="3">
    <source>
        <dbReference type="EMBL" id="MCU4726342.1"/>
    </source>
</evidence>
<dbReference type="RefSeq" id="WP_315908976.1">
    <property type="nucleotide sequence ID" value="NZ_JAOPKC010000008.1"/>
</dbReference>
<dbReference type="EMBL" id="JAOPKD010000003">
    <property type="protein sequence ID" value="MCU4726342.1"/>
    <property type="molecule type" value="Genomic_DNA"/>
</dbReference>
<comment type="caution">
    <text evidence="3">The sequence shown here is derived from an EMBL/GenBank/DDBJ whole genome shotgun (WGS) entry which is preliminary data.</text>
</comment>
<name>A0AAE3IA16_9EURY</name>
<dbReference type="PROSITE" id="PS51318">
    <property type="entry name" value="TAT"/>
    <property type="match status" value="1"/>
</dbReference>
<evidence type="ECO:0000313" key="5">
    <source>
        <dbReference type="Proteomes" id="UP001209746"/>
    </source>
</evidence>
<proteinExistence type="predicted"/>
<dbReference type="AlphaFoldDB" id="A0AAE3IA16"/>
<gene>
    <name evidence="3" type="ORF">OB914_05080</name>
    <name evidence="2" type="ORF">OB916_09095</name>
</gene>
<evidence type="ECO:0000256" key="1">
    <source>
        <dbReference type="SAM" id="MobiDB-lite"/>
    </source>
</evidence>